<dbReference type="GO" id="GO:0005524">
    <property type="term" value="F:ATP binding"/>
    <property type="evidence" value="ECO:0007669"/>
    <property type="project" value="InterPro"/>
</dbReference>
<dbReference type="SUPFAM" id="SSF56112">
    <property type="entry name" value="Protein kinase-like (PK-like)"/>
    <property type="match status" value="1"/>
</dbReference>
<sequence>MIELIDCLTGPKRRPEDLYTLQPGRIIRGSRWSRWSFRILEHIGGGKLEHQRSIQFKAEVIPNDDRDASDKAPPPPQWAVIKIGRRNQWYNSKMTPMKSERLFYGLKSICEAQCFRKSYELISYGTLALEWMDTTLDRIPYKGYKKQFPLLLAVLKTLLQSCVVLDGLQHVHTDINPTHIYVSNYNSNNPIVKLGSLGNVHPTGSNPPGEVTTRAPETHFYEFCTSASQLWSVGATLLSWINPFLLNYARCPTPEMIPALCMSKLKRLFPEWYIPDPGQLELNNVVKVDLDCIAPFETQLTSLGVPREITDVLALMMIIDPKKRPSAKEVLESREMRKLERFVEEQREVGSDALHPLVLD</sequence>
<dbReference type="SMART" id="SM00220">
    <property type="entry name" value="S_TKc"/>
    <property type="match status" value="1"/>
</dbReference>
<feature type="domain" description="Protein kinase" evidence="1">
    <location>
        <begin position="37"/>
        <end position="343"/>
    </location>
</feature>
<dbReference type="Proteomes" id="UP000246702">
    <property type="component" value="Unassembled WGS sequence"/>
</dbReference>
<proteinExistence type="predicted"/>
<evidence type="ECO:0000313" key="3">
    <source>
        <dbReference type="Proteomes" id="UP000246702"/>
    </source>
</evidence>
<accession>A0A317WBT8</accession>
<dbReference type="PROSITE" id="PS50011">
    <property type="entry name" value="PROTEIN_KINASE_DOM"/>
    <property type="match status" value="1"/>
</dbReference>
<name>A0A317WBT8_9EURO</name>
<dbReference type="InterPro" id="IPR011009">
    <property type="entry name" value="Kinase-like_dom_sf"/>
</dbReference>
<evidence type="ECO:0000313" key="2">
    <source>
        <dbReference type="EMBL" id="PWY81600.1"/>
    </source>
</evidence>
<reference evidence="2 3" key="1">
    <citation type="submission" date="2016-12" db="EMBL/GenBank/DDBJ databases">
        <title>The genomes of Aspergillus section Nigri reveals drivers in fungal speciation.</title>
        <authorList>
            <consortium name="DOE Joint Genome Institute"/>
            <person name="Vesth T.C."/>
            <person name="Nybo J."/>
            <person name="Theobald S."/>
            <person name="Brandl J."/>
            <person name="Frisvad J.C."/>
            <person name="Nielsen K.F."/>
            <person name="Lyhne E.K."/>
            <person name="Kogle M.E."/>
            <person name="Kuo A."/>
            <person name="Riley R."/>
            <person name="Clum A."/>
            <person name="Nolan M."/>
            <person name="Lipzen A."/>
            <person name="Salamov A."/>
            <person name="Henrissat B."/>
            <person name="Wiebenga A."/>
            <person name="De Vries R.P."/>
            <person name="Grigoriev I.V."/>
            <person name="Mortensen U.H."/>
            <person name="Andersen M.R."/>
            <person name="Baker S.E."/>
        </authorList>
    </citation>
    <scope>NUCLEOTIDE SEQUENCE [LARGE SCALE GENOMIC DNA]</scope>
    <source>
        <strain evidence="2 3">CBS 115572</strain>
    </source>
</reference>
<dbReference type="InterPro" id="IPR000719">
    <property type="entry name" value="Prot_kinase_dom"/>
</dbReference>
<dbReference type="STRING" id="1450535.A0A317WBT8"/>
<dbReference type="GO" id="GO:0004672">
    <property type="term" value="F:protein kinase activity"/>
    <property type="evidence" value="ECO:0007669"/>
    <property type="project" value="InterPro"/>
</dbReference>
<organism evidence="2 3">
    <name type="scientific">Aspergillus sclerotioniger CBS 115572</name>
    <dbReference type="NCBI Taxonomy" id="1450535"/>
    <lineage>
        <taxon>Eukaryota</taxon>
        <taxon>Fungi</taxon>
        <taxon>Dikarya</taxon>
        <taxon>Ascomycota</taxon>
        <taxon>Pezizomycotina</taxon>
        <taxon>Eurotiomycetes</taxon>
        <taxon>Eurotiomycetidae</taxon>
        <taxon>Eurotiales</taxon>
        <taxon>Aspergillaceae</taxon>
        <taxon>Aspergillus</taxon>
        <taxon>Aspergillus subgen. Circumdati</taxon>
    </lineage>
</organism>
<evidence type="ECO:0000259" key="1">
    <source>
        <dbReference type="PROSITE" id="PS50011"/>
    </source>
</evidence>
<protein>
    <recommendedName>
        <fullName evidence="1">Protein kinase domain-containing protein</fullName>
    </recommendedName>
</protein>
<gene>
    <name evidence="2" type="ORF">BO94DRAFT_470166</name>
</gene>
<dbReference type="RefSeq" id="XP_025465668.1">
    <property type="nucleotide sequence ID" value="XM_025608319.1"/>
</dbReference>
<dbReference type="AlphaFoldDB" id="A0A317WBT8"/>
<dbReference type="Gene3D" id="1.10.510.10">
    <property type="entry name" value="Transferase(Phosphotransferase) domain 1"/>
    <property type="match status" value="1"/>
</dbReference>
<dbReference type="OrthoDB" id="5979581at2759"/>
<dbReference type="GeneID" id="37110462"/>
<comment type="caution">
    <text evidence="2">The sequence shown here is derived from an EMBL/GenBank/DDBJ whole genome shotgun (WGS) entry which is preliminary data.</text>
</comment>
<dbReference type="EMBL" id="MSFK01000020">
    <property type="protein sequence ID" value="PWY81600.1"/>
    <property type="molecule type" value="Genomic_DNA"/>
</dbReference>
<keyword evidence="3" id="KW-1185">Reference proteome</keyword>